<protein>
    <submittedName>
        <fullName evidence="1">MmcQ/YjbR family DNA-binding protein</fullName>
    </submittedName>
</protein>
<dbReference type="RefSeq" id="WP_130982411.1">
    <property type="nucleotide sequence ID" value="NZ_SISG01000001.1"/>
</dbReference>
<dbReference type="Pfam" id="PF04237">
    <property type="entry name" value="YjbR"/>
    <property type="match status" value="1"/>
</dbReference>
<dbReference type="InterPro" id="IPR058532">
    <property type="entry name" value="YjbR/MT2646/Rv2570-like"/>
</dbReference>
<keyword evidence="1" id="KW-0238">DNA-binding</keyword>
<reference evidence="2" key="1">
    <citation type="submission" date="2019-02" db="EMBL/GenBank/DDBJ databases">
        <title>Glaciihabitans arcticus sp. nov., a psychrotolerant bacterium isolated from polar soil.</title>
        <authorList>
            <person name="Dahal R.H."/>
        </authorList>
    </citation>
    <scope>NUCLEOTIDE SEQUENCE [LARGE SCALE GENOMIC DNA]</scope>
    <source>
        <strain evidence="2">RP-3-7</strain>
    </source>
</reference>
<gene>
    <name evidence="1" type="ORF">EYE40_13375</name>
</gene>
<evidence type="ECO:0000313" key="2">
    <source>
        <dbReference type="Proteomes" id="UP000294194"/>
    </source>
</evidence>
<comment type="caution">
    <text evidence="1">The sequence shown here is derived from an EMBL/GenBank/DDBJ whole genome shotgun (WGS) entry which is preliminary data.</text>
</comment>
<dbReference type="SUPFAM" id="SSF142906">
    <property type="entry name" value="YjbR-like"/>
    <property type="match status" value="1"/>
</dbReference>
<dbReference type="Gene3D" id="3.90.1150.30">
    <property type="match status" value="1"/>
</dbReference>
<name>A0A4Q9GVM8_9MICO</name>
<dbReference type="EMBL" id="SISG01000001">
    <property type="protein sequence ID" value="TBN58304.1"/>
    <property type="molecule type" value="Genomic_DNA"/>
</dbReference>
<dbReference type="Proteomes" id="UP000294194">
    <property type="component" value="Unassembled WGS sequence"/>
</dbReference>
<dbReference type="AlphaFoldDB" id="A0A4Q9GVM8"/>
<sequence>MAEPHPQAIDPAHPLVDRVRAICLPLPEATEVISRGRPVFRAGKGNLFASIAVSMDRPFTLAFRADDAERPALLEDSRFFIPKYSGAFGWLGTDIDGDGVDWQFLAELVETSYRGMANSRQLAALDSRDP</sequence>
<dbReference type="InterPro" id="IPR038056">
    <property type="entry name" value="YjbR-like_sf"/>
</dbReference>
<keyword evidence="2" id="KW-1185">Reference proteome</keyword>
<accession>A0A4Q9GVM8</accession>
<evidence type="ECO:0000313" key="1">
    <source>
        <dbReference type="EMBL" id="TBN58304.1"/>
    </source>
</evidence>
<organism evidence="1 2">
    <name type="scientific">Glaciihabitans arcticus</name>
    <dbReference type="NCBI Taxonomy" id="2668039"/>
    <lineage>
        <taxon>Bacteria</taxon>
        <taxon>Bacillati</taxon>
        <taxon>Actinomycetota</taxon>
        <taxon>Actinomycetes</taxon>
        <taxon>Micrococcales</taxon>
        <taxon>Microbacteriaceae</taxon>
        <taxon>Glaciihabitans</taxon>
    </lineage>
</organism>
<dbReference type="GO" id="GO:0003677">
    <property type="term" value="F:DNA binding"/>
    <property type="evidence" value="ECO:0007669"/>
    <property type="project" value="UniProtKB-KW"/>
</dbReference>
<proteinExistence type="predicted"/>